<proteinExistence type="predicted"/>
<keyword evidence="1" id="KW-0175">Coiled coil</keyword>
<gene>
    <name evidence="3" type="ORF">SCF082_LOCUS10890</name>
</gene>
<feature type="region of interest" description="Disordered" evidence="2">
    <location>
        <begin position="1"/>
        <end position="29"/>
    </location>
</feature>
<name>A0ABP0J9B0_9DINO</name>
<feature type="region of interest" description="Disordered" evidence="2">
    <location>
        <begin position="81"/>
        <end position="133"/>
    </location>
</feature>
<protein>
    <submittedName>
        <fullName evidence="3">Uncharacterized protein</fullName>
    </submittedName>
</protein>
<keyword evidence="4" id="KW-1185">Reference proteome</keyword>
<sequence>MMLRLQDDDSTGTITPREETLPPGKAKAGDLTAHLSRTPLTSKFLTNAMNTIQRQMLLVPGQSGQWNHDATARLETLLAKPFQGAKEPSMLAIEDKKDDRKEKKPKKGKSSSPSSSDSSSSSSETKQRKVEERPRFIQVIEQLEMTEKKLKARTADFEGIFCALSHTQEDLDQANEKVRVLEAENQQLRRLLGESDDGEEMMNSD</sequence>
<evidence type="ECO:0000256" key="1">
    <source>
        <dbReference type="SAM" id="Coils"/>
    </source>
</evidence>
<dbReference type="Proteomes" id="UP001642464">
    <property type="component" value="Unassembled WGS sequence"/>
</dbReference>
<feature type="compositionally biased region" description="Basic and acidic residues" evidence="2">
    <location>
        <begin position="93"/>
        <end position="102"/>
    </location>
</feature>
<feature type="coiled-coil region" evidence="1">
    <location>
        <begin position="164"/>
        <end position="191"/>
    </location>
</feature>
<accession>A0ABP0J9B0</accession>
<evidence type="ECO:0000313" key="4">
    <source>
        <dbReference type="Proteomes" id="UP001642464"/>
    </source>
</evidence>
<evidence type="ECO:0000256" key="2">
    <source>
        <dbReference type="SAM" id="MobiDB-lite"/>
    </source>
</evidence>
<dbReference type="EMBL" id="CAXAMM010006424">
    <property type="protein sequence ID" value="CAK9010975.1"/>
    <property type="molecule type" value="Genomic_DNA"/>
</dbReference>
<reference evidence="3 4" key="1">
    <citation type="submission" date="2024-02" db="EMBL/GenBank/DDBJ databases">
        <authorList>
            <person name="Chen Y."/>
            <person name="Shah S."/>
            <person name="Dougan E. K."/>
            <person name="Thang M."/>
            <person name="Chan C."/>
        </authorList>
    </citation>
    <scope>NUCLEOTIDE SEQUENCE [LARGE SCALE GENOMIC DNA]</scope>
</reference>
<feature type="compositionally biased region" description="Low complexity" evidence="2">
    <location>
        <begin position="110"/>
        <end position="123"/>
    </location>
</feature>
<organism evidence="3 4">
    <name type="scientific">Durusdinium trenchii</name>
    <dbReference type="NCBI Taxonomy" id="1381693"/>
    <lineage>
        <taxon>Eukaryota</taxon>
        <taxon>Sar</taxon>
        <taxon>Alveolata</taxon>
        <taxon>Dinophyceae</taxon>
        <taxon>Suessiales</taxon>
        <taxon>Symbiodiniaceae</taxon>
        <taxon>Durusdinium</taxon>
    </lineage>
</organism>
<comment type="caution">
    <text evidence="3">The sequence shown here is derived from an EMBL/GenBank/DDBJ whole genome shotgun (WGS) entry which is preliminary data.</text>
</comment>
<evidence type="ECO:0000313" key="3">
    <source>
        <dbReference type="EMBL" id="CAK9010975.1"/>
    </source>
</evidence>